<dbReference type="eggNOG" id="ENOG502S28F">
    <property type="taxonomic scope" value="Eukaryota"/>
</dbReference>
<dbReference type="InterPro" id="IPR045328">
    <property type="entry name" value="Kre9/Knh1"/>
</dbReference>
<accession>U4L728</accession>
<reference evidence="6 7" key="1">
    <citation type="journal article" date="2013" name="PLoS Genet.">
        <title>The genome and development-dependent transcriptomes of Pyronema confluens: a window into fungal evolution.</title>
        <authorList>
            <person name="Traeger S."/>
            <person name="Altegoer F."/>
            <person name="Freitag M."/>
            <person name="Gabaldon T."/>
            <person name="Kempken F."/>
            <person name="Kumar A."/>
            <person name="Marcet-Houben M."/>
            <person name="Poggeler S."/>
            <person name="Stajich J.E."/>
            <person name="Nowrousian M."/>
        </authorList>
    </citation>
    <scope>NUCLEOTIDE SEQUENCE [LARGE SCALE GENOMIC DNA]</scope>
    <source>
        <strain evidence="7">CBS 100304</strain>
        <tissue evidence="6">Vegetative mycelium</tissue>
    </source>
</reference>
<dbReference type="GO" id="GO:0031505">
    <property type="term" value="P:fungal-type cell wall organization"/>
    <property type="evidence" value="ECO:0007669"/>
    <property type="project" value="TreeGrafter"/>
</dbReference>
<keyword evidence="7" id="KW-1185">Reference proteome</keyword>
<evidence type="ECO:0000256" key="3">
    <source>
        <dbReference type="SAM" id="SignalP"/>
    </source>
</evidence>
<feature type="signal peptide" evidence="3">
    <location>
        <begin position="1"/>
        <end position="23"/>
    </location>
</feature>
<dbReference type="OMA" id="PEAFAIN"/>
<dbReference type="Pfam" id="PF05390">
    <property type="entry name" value="Kre9_KNH1_C"/>
    <property type="match status" value="1"/>
</dbReference>
<proteinExistence type="predicted"/>
<feature type="domain" description="Yeast cell wall synthesis Kre9/Knh1-like N-terminal" evidence="5">
    <location>
        <begin position="29"/>
        <end position="130"/>
    </location>
</feature>
<dbReference type="OrthoDB" id="2432613at2759"/>
<dbReference type="EMBL" id="HF935695">
    <property type="protein sequence ID" value="CCX12275.1"/>
    <property type="molecule type" value="Genomic_DNA"/>
</dbReference>
<feature type="compositionally biased region" description="Low complexity" evidence="2">
    <location>
        <begin position="151"/>
        <end position="172"/>
    </location>
</feature>
<evidence type="ECO:0000313" key="6">
    <source>
        <dbReference type="EMBL" id="CCX12275.1"/>
    </source>
</evidence>
<protein>
    <submittedName>
        <fullName evidence="6">Similar to Cell wall synthesis protein KNH1 acc. no. O74684</fullName>
    </submittedName>
</protein>
<dbReference type="PANTHER" id="PTHR28154:SF1">
    <property type="entry name" value="CELL WALL SYNTHESIS PROTEIN KNH1-RELATED"/>
    <property type="match status" value="1"/>
</dbReference>
<dbReference type="GO" id="GO:0042546">
    <property type="term" value="P:cell wall biogenesis"/>
    <property type="evidence" value="ECO:0007669"/>
    <property type="project" value="InterPro"/>
</dbReference>
<evidence type="ECO:0000256" key="2">
    <source>
        <dbReference type="SAM" id="MobiDB-lite"/>
    </source>
</evidence>
<dbReference type="STRING" id="1076935.U4L728"/>
<dbReference type="GO" id="GO:0006078">
    <property type="term" value="P:(1-&gt;6)-beta-D-glucan biosynthetic process"/>
    <property type="evidence" value="ECO:0007669"/>
    <property type="project" value="InterPro"/>
</dbReference>
<feature type="chain" id="PRO_5004651714" evidence="3">
    <location>
        <begin position="24"/>
        <end position="272"/>
    </location>
</feature>
<evidence type="ECO:0000259" key="4">
    <source>
        <dbReference type="Pfam" id="PF05390"/>
    </source>
</evidence>
<dbReference type="PANTHER" id="PTHR28154">
    <property type="entry name" value="CELL WALL SYNTHESIS PROTEIN KNH1-RELATED"/>
    <property type="match status" value="1"/>
</dbReference>
<gene>
    <name evidence="6" type="ORF">PCON_11869</name>
</gene>
<keyword evidence="1 3" id="KW-0732">Signal</keyword>
<dbReference type="AlphaFoldDB" id="U4L728"/>
<evidence type="ECO:0000259" key="5">
    <source>
        <dbReference type="Pfam" id="PF10342"/>
    </source>
</evidence>
<feature type="region of interest" description="Disordered" evidence="2">
    <location>
        <begin position="145"/>
        <end position="172"/>
    </location>
</feature>
<name>U4L728_PYROM</name>
<dbReference type="Proteomes" id="UP000018144">
    <property type="component" value="Unassembled WGS sequence"/>
</dbReference>
<organism evidence="6 7">
    <name type="scientific">Pyronema omphalodes (strain CBS 100304)</name>
    <name type="common">Pyronema confluens</name>
    <dbReference type="NCBI Taxonomy" id="1076935"/>
    <lineage>
        <taxon>Eukaryota</taxon>
        <taxon>Fungi</taxon>
        <taxon>Dikarya</taxon>
        <taxon>Ascomycota</taxon>
        <taxon>Pezizomycotina</taxon>
        <taxon>Pezizomycetes</taxon>
        <taxon>Pezizales</taxon>
        <taxon>Pyronemataceae</taxon>
        <taxon>Pyronema</taxon>
    </lineage>
</organism>
<dbReference type="InterPro" id="IPR018466">
    <property type="entry name" value="Kre9/Knh1-like_N"/>
</dbReference>
<feature type="domain" description="Yeast cell wall synthesis Kre9/Knh1 C-terminal" evidence="4">
    <location>
        <begin position="176"/>
        <end position="256"/>
    </location>
</feature>
<dbReference type="InterPro" id="IPR008659">
    <property type="entry name" value="Kre9/Knh1_C"/>
</dbReference>
<sequence>MKLSTLLTTATLALLSGVQTVSANIQFVTPDANTKWTGGTTVQIDWKDDGSQPSLDKFTTFSVWLCMGSNAVPLCDTILGPSGAAFSSASTTTKFLVPDTVGGNGDVYFLKMETVSPTGGMAVNFSPRFAMSGMKGTFSAAALAEQKKGDTTPPTGTDTTTPAAGAPAAGDPAAMAKVPYSMQTGPTRYAPMQTQPGTKITAKSASRAYPTSSYSVFKSRGPKPGPVTTQTLTWDYKVTSLENTAAPAPTPTKGAKADLQRVLRRWRDDVEN</sequence>
<dbReference type="GO" id="GO:0005576">
    <property type="term" value="C:extracellular region"/>
    <property type="evidence" value="ECO:0007669"/>
    <property type="project" value="TreeGrafter"/>
</dbReference>
<evidence type="ECO:0000313" key="7">
    <source>
        <dbReference type="Proteomes" id="UP000018144"/>
    </source>
</evidence>
<dbReference type="Pfam" id="PF10342">
    <property type="entry name" value="Kre9_KNH"/>
    <property type="match status" value="1"/>
</dbReference>
<evidence type="ECO:0000256" key="1">
    <source>
        <dbReference type="ARBA" id="ARBA00022729"/>
    </source>
</evidence>